<dbReference type="FunFam" id="3.30.390.80:FF:000001">
    <property type="entry name" value="DNA repair protein RAD52 homolog"/>
    <property type="match status" value="1"/>
</dbReference>
<dbReference type="InterPro" id="IPR042525">
    <property type="entry name" value="Rad52_Rad59_Rad22_sf"/>
</dbReference>
<dbReference type="PANTHER" id="PTHR12132">
    <property type="entry name" value="DNA REPAIR AND RECOMBINATION PROTEIN RAD52, RAD59"/>
    <property type="match status" value="1"/>
</dbReference>
<dbReference type="InterPro" id="IPR007232">
    <property type="entry name" value="Rad52_Rad59_Rad22"/>
</dbReference>
<evidence type="ECO:0000256" key="7">
    <source>
        <dbReference type="SAM" id="MobiDB-lite"/>
    </source>
</evidence>
<dbReference type="Proteomes" id="UP000191144">
    <property type="component" value="Chromosome H"/>
</dbReference>
<sequence>MEVSKIGGSNPEDIQAKLEKKLGPEYISKRVGFGASRVAYIEGWKAINLANQIFGYNGWSTEVKNITIDFMDEKQGKFCIGCTAIIRVTLTDGTFREDIGYGTVENERRKSSAFERAKKSAVTDALKRSLRAFGNALGNCLYDKTFLAKIDKVKFDPPDFDEGNLYRAADEANEPARSHTIEQEGAGPPSKKRNVSGTRPNSSDAGAPVSGPQWQQVTARPPQAVQAARTAQVGQVGRELQQPVQSAQTHNSPQPEQDADELLDDSFMFSDELQDEEILAAGNETNTSGFDANPPVAVQAHAPAPAPPGGNAPVAFVTAKAAPKLQNQAIVPADGIFDPKFRAQSIRHTVDQTTSSHIKTAVLKEKGLPNHRSDIYNRFAPKGKLIADPDTSVETNATTANYHEIKNHQPQPQPQPQQNSPPTDQFLAGKSRTVQTGNSVRQLPPVVTTALPAQPQAPKIKPVGQPVGKPRFTPSNVQN</sequence>
<evidence type="ECO:0000256" key="4">
    <source>
        <dbReference type="ARBA" id="ARBA00023204"/>
    </source>
</evidence>
<dbReference type="GO" id="GO:0006312">
    <property type="term" value="P:mitotic recombination"/>
    <property type="evidence" value="ECO:0007669"/>
    <property type="project" value="TreeGrafter"/>
</dbReference>
<dbReference type="GO" id="GO:0005634">
    <property type="term" value="C:nucleus"/>
    <property type="evidence" value="ECO:0007669"/>
    <property type="project" value="InterPro"/>
</dbReference>
<comment type="function">
    <text evidence="5">Involved in DNA double-strand break (DSB) repair and recombination. Promotes the annealing of complementary single-stranded DNA and by stimulation of the RAD51 recombinase.</text>
</comment>
<dbReference type="Pfam" id="PF04098">
    <property type="entry name" value="Rad52_Rad22"/>
    <property type="match status" value="1"/>
</dbReference>
<dbReference type="InterPro" id="IPR004585">
    <property type="entry name" value="DNA_recomb/repair_Rad52"/>
</dbReference>
<feature type="compositionally biased region" description="Polar residues" evidence="7">
    <location>
        <begin position="432"/>
        <end position="441"/>
    </location>
</feature>
<proteinExistence type="inferred from homology"/>
<evidence type="ECO:0000256" key="2">
    <source>
        <dbReference type="ARBA" id="ARBA00022763"/>
    </source>
</evidence>
<evidence type="ECO:0000313" key="8">
    <source>
        <dbReference type="EMBL" id="SCV03558.1"/>
    </source>
</evidence>
<keyword evidence="9" id="KW-1185">Reference proteome</keyword>
<dbReference type="NCBIfam" id="TIGR00607">
    <property type="entry name" value="rad52"/>
    <property type="match status" value="1"/>
</dbReference>
<keyword evidence="3" id="KW-0233">DNA recombination</keyword>
<gene>
    <name evidence="8" type="ORF">LAME_0H11386G</name>
</gene>
<dbReference type="OrthoDB" id="206565at2759"/>
<dbReference type="AlphaFoldDB" id="A0A1G4KG46"/>
<feature type="compositionally biased region" description="Polar residues" evidence="7">
    <location>
        <begin position="242"/>
        <end position="255"/>
    </location>
</feature>
<dbReference type="GO" id="GO:0000730">
    <property type="term" value="P:DNA recombinase assembly"/>
    <property type="evidence" value="ECO:0007669"/>
    <property type="project" value="InterPro"/>
</dbReference>
<feature type="region of interest" description="Disordered" evidence="7">
    <location>
        <begin position="171"/>
        <end position="259"/>
    </location>
</feature>
<dbReference type="InterPro" id="IPR041247">
    <property type="entry name" value="Rad52_fam"/>
</dbReference>
<evidence type="ECO:0000256" key="3">
    <source>
        <dbReference type="ARBA" id="ARBA00023172"/>
    </source>
</evidence>
<dbReference type="SUPFAM" id="SSF54768">
    <property type="entry name" value="dsRNA-binding domain-like"/>
    <property type="match status" value="1"/>
</dbReference>
<dbReference type="GO" id="GO:0045002">
    <property type="term" value="P:double-strand break repair via single-strand annealing"/>
    <property type="evidence" value="ECO:0007669"/>
    <property type="project" value="InterPro"/>
</dbReference>
<keyword evidence="2" id="KW-0227">DNA damage</keyword>
<feature type="compositionally biased region" description="Basic and acidic residues" evidence="7">
    <location>
        <begin position="171"/>
        <end position="182"/>
    </location>
</feature>
<name>A0A1G4KG46_9SACH</name>
<dbReference type="GO" id="GO:0003697">
    <property type="term" value="F:single-stranded DNA binding"/>
    <property type="evidence" value="ECO:0007669"/>
    <property type="project" value="UniProtKB-ARBA"/>
</dbReference>
<evidence type="ECO:0000313" key="9">
    <source>
        <dbReference type="Proteomes" id="UP000191144"/>
    </source>
</evidence>
<feature type="compositionally biased region" description="Polar residues" evidence="7">
    <location>
        <begin position="195"/>
        <end position="204"/>
    </location>
</feature>
<protein>
    <recommendedName>
        <fullName evidence="6">DNA repair and recombination protein RAD52</fullName>
    </recommendedName>
</protein>
<evidence type="ECO:0000256" key="5">
    <source>
        <dbReference type="ARBA" id="ARBA00037138"/>
    </source>
</evidence>
<feature type="region of interest" description="Disordered" evidence="7">
    <location>
        <begin position="406"/>
        <end position="479"/>
    </location>
</feature>
<organism evidence="8 9">
    <name type="scientific">Lachancea meyersii CBS 8951</name>
    <dbReference type="NCBI Taxonomy" id="1266667"/>
    <lineage>
        <taxon>Eukaryota</taxon>
        <taxon>Fungi</taxon>
        <taxon>Dikarya</taxon>
        <taxon>Ascomycota</taxon>
        <taxon>Saccharomycotina</taxon>
        <taxon>Saccharomycetes</taxon>
        <taxon>Saccharomycetales</taxon>
        <taxon>Saccharomycetaceae</taxon>
        <taxon>Lachancea</taxon>
    </lineage>
</organism>
<comment type="similarity">
    <text evidence="1">Belongs to the RAD52 family.</text>
</comment>
<dbReference type="EMBL" id="LT598480">
    <property type="protein sequence ID" value="SCV03558.1"/>
    <property type="molecule type" value="Genomic_DNA"/>
</dbReference>
<evidence type="ECO:0000256" key="1">
    <source>
        <dbReference type="ARBA" id="ARBA00006638"/>
    </source>
</evidence>
<keyword evidence="4" id="KW-0234">DNA repair</keyword>
<reference evidence="9" key="1">
    <citation type="submission" date="2016-03" db="EMBL/GenBank/DDBJ databases">
        <authorList>
            <person name="Devillers Hugo."/>
        </authorList>
    </citation>
    <scope>NUCLEOTIDE SEQUENCE [LARGE SCALE GENOMIC DNA]</scope>
</reference>
<accession>A0A1G4KG46</accession>
<dbReference type="PANTHER" id="PTHR12132:SF1">
    <property type="entry name" value="DNA REPAIR PROTEIN RAD52 HOMOLOG"/>
    <property type="match status" value="1"/>
</dbReference>
<evidence type="ECO:0000256" key="6">
    <source>
        <dbReference type="ARBA" id="ARBA00041062"/>
    </source>
</evidence>
<dbReference type="Gene3D" id="3.30.390.80">
    <property type="entry name" value="DNA repair protein Rad52/59/22"/>
    <property type="match status" value="1"/>
</dbReference>